<accession>A0A1D2QT40</accession>
<keyword evidence="2" id="KW-1133">Transmembrane helix</keyword>
<organism evidence="4 5">
    <name type="scientific">Candidatus Endobugula sertula</name>
    <name type="common">Bugula neritina bacterial symbiont</name>
    <dbReference type="NCBI Taxonomy" id="62101"/>
    <lineage>
        <taxon>Bacteria</taxon>
        <taxon>Pseudomonadati</taxon>
        <taxon>Pseudomonadota</taxon>
        <taxon>Gammaproteobacteria</taxon>
        <taxon>Cellvibrionales</taxon>
        <taxon>Cellvibrionaceae</taxon>
        <taxon>Candidatus Endobugula</taxon>
    </lineage>
</organism>
<dbReference type="SUPFAM" id="SSF55073">
    <property type="entry name" value="Nucleotide cyclase"/>
    <property type="match status" value="1"/>
</dbReference>
<comment type="caution">
    <text evidence="4">The sequence shown here is derived from an EMBL/GenBank/DDBJ whole genome shotgun (WGS) entry which is preliminary data.</text>
</comment>
<evidence type="ECO:0000256" key="1">
    <source>
        <dbReference type="SAM" id="MobiDB-lite"/>
    </source>
</evidence>
<dbReference type="Gene3D" id="3.30.70.1230">
    <property type="entry name" value="Nucleotide cyclase"/>
    <property type="match status" value="1"/>
</dbReference>
<dbReference type="STRING" id="62101.AB835_02405"/>
<dbReference type="GO" id="GO:0009190">
    <property type="term" value="P:cyclic nucleotide biosynthetic process"/>
    <property type="evidence" value="ECO:0007669"/>
    <property type="project" value="InterPro"/>
</dbReference>
<evidence type="ECO:0000259" key="3">
    <source>
        <dbReference type="PROSITE" id="PS50125"/>
    </source>
</evidence>
<dbReference type="Pfam" id="PF00211">
    <property type="entry name" value="Guanylate_cyc"/>
    <property type="match status" value="1"/>
</dbReference>
<proteinExistence type="predicted"/>
<keyword evidence="2" id="KW-0472">Membrane</keyword>
<dbReference type="CDD" id="cd07302">
    <property type="entry name" value="CHD"/>
    <property type="match status" value="1"/>
</dbReference>
<dbReference type="PANTHER" id="PTHR43081">
    <property type="entry name" value="ADENYLATE CYCLASE, TERMINAL-DIFFERENTIATION SPECIFIC-RELATED"/>
    <property type="match status" value="1"/>
</dbReference>
<evidence type="ECO:0000256" key="2">
    <source>
        <dbReference type="SAM" id="Phobius"/>
    </source>
</evidence>
<dbReference type="Proteomes" id="UP000242502">
    <property type="component" value="Unassembled WGS sequence"/>
</dbReference>
<feature type="compositionally biased region" description="Basic and acidic residues" evidence="1">
    <location>
        <begin position="484"/>
        <end position="495"/>
    </location>
</feature>
<feature type="region of interest" description="Disordered" evidence="1">
    <location>
        <begin position="474"/>
        <end position="495"/>
    </location>
</feature>
<dbReference type="InterPro" id="IPR001054">
    <property type="entry name" value="A/G_cyclase"/>
</dbReference>
<sequence>MDTLENLTIMFTDIVGYSDLVEELSRTDSQKLLEKHNKILNNVIKHFGGKKIKSIGDSFLVTFRSPTDAVICGMAMHDALWDKQKIEEQIPNNPTIVIRVAINTGEVILRHNDIFGEAVNIASRVEEITPPGSVYLTESVYLSMKKSEATLTLIDSFDFKGISENIRVYQAKHKPIKHSNPDIDGHTSDFPYGGAHISYQVNSLPWATIGKYCTAICALFIIIFITWWITITYMRPTKILEREKIIVEYRTIDSIKPPFLTTMESTHQNIKDNAEQVKFEQQALALLASNNYLGLEKLINNHQDWEEENAYLPLLSAHSDFYFKRYTSALDNYRLALQKNPLFAEDRLTANNLVSLLEYERQASNRLIAQHLNPTLIDQLGKRTGQKGLKGRYDAFYLLKDSGNMEYIDRVGLNIWDLKELDQCQHKRTAILELKRLGDKRALSALKESLNVNFFDRIKYACLLKDAQEAINNMEKTPSSKTSTKKEIPIDYKNQ</sequence>
<keyword evidence="2" id="KW-0812">Transmembrane</keyword>
<dbReference type="EMBL" id="MDLC01000005">
    <property type="protein sequence ID" value="ODS24736.1"/>
    <property type="molecule type" value="Genomic_DNA"/>
</dbReference>
<dbReference type="InterPro" id="IPR050697">
    <property type="entry name" value="Adenylyl/Guanylyl_Cyclase_3/4"/>
</dbReference>
<dbReference type="PROSITE" id="PS50125">
    <property type="entry name" value="GUANYLATE_CYCLASE_2"/>
    <property type="match status" value="1"/>
</dbReference>
<feature type="transmembrane region" description="Helical" evidence="2">
    <location>
        <begin position="209"/>
        <end position="234"/>
    </location>
</feature>
<name>A0A1D2QT40_9GAMM</name>
<dbReference type="InterPro" id="IPR029787">
    <property type="entry name" value="Nucleotide_cyclase"/>
</dbReference>
<gene>
    <name evidence="4" type="ORF">AB835_02405</name>
</gene>
<feature type="domain" description="Guanylate cyclase" evidence="3">
    <location>
        <begin position="8"/>
        <end position="126"/>
    </location>
</feature>
<dbReference type="SMART" id="SM00044">
    <property type="entry name" value="CYCc"/>
    <property type="match status" value="1"/>
</dbReference>
<dbReference type="AlphaFoldDB" id="A0A1D2QT40"/>
<dbReference type="PANTHER" id="PTHR43081:SF1">
    <property type="entry name" value="ADENYLATE CYCLASE, TERMINAL-DIFFERENTIATION SPECIFIC"/>
    <property type="match status" value="1"/>
</dbReference>
<dbReference type="GO" id="GO:0004016">
    <property type="term" value="F:adenylate cyclase activity"/>
    <property type="evidence" value="ECO:0007669"/>
    <property type="project" value="UniProtKB-ARBA"/>
</dbReference>
<evidence type="ECO:0000313" key="4">
    <source>
        <dbReference type="EMBL" id="ODS24736.1"/>
    </source>
</evidence>
<protein>
    <recommendedName>
        <fullName evidence="3">Guanylate cyclase domain-containing protein</fullName>
    </recommendedName>
</protein>
<reference evidence="4 5" key="1">
    <citation type="journal article" date="2016" name="Appl. Environ. Microbiol.">
        <title>Lack of Overt Genome Reduction in the Bryostatin-Producing Bryozoan Symbiont "Candidatus Endobugula sertula".</title>
        <authorList>
            <person name="Miller I.J."/>
            <person name="Vanee N."/>
            <person name="Fong S.S."/>
            <person name="Lim-Fong G.E."/>
            <person name="Kwan J.C."/>
        </authorList>
    </citation>
    <scope>NUCLEOTIDE SEQUENCE [LARGE SCALE GENOMIC DNA]</scope>
    <source>
        <strain evidence="4">AB1-4</strain>
    </source>
</reference>
<dbReference type="GO" id="GO:0035556">
    <property type="term" value="P:intracellular signal transduction"/>
    <property type="evidence" value="ECO:0007669"/>
    <property type="project" value="InterPro"/>
</dbReference>
<evidence type="ECO:0000313" key="5">
    <source>
        <dbReference type="Proteomes" id="UP000242502"/>
    </source>
</evidence>